<name>A0ABN2H4L5_9ACTN</name>
<keyword evidence="11" id="KW-1185">Reference proteome</keyword>
<keyword evidence="6" id="KW-0175">Coiled coil</keyword>
<keyword evidence="5" id="KW-0132">Cell division</keyword>
<dbReference type="InterPro" id="IPR019933">
    <property type="entry name" value="DivIVA_domain"/>
</dbReference>
<dbReference type="NCBIfam" id="TIGR03544">
    <property type="entry name" value="DivI1A_domain"/>
    <property type="match status" value="2"/>
</dbReference>
<evidence type="ECO:0000256" key="9">
    <source>
        <dbReference type="SAM" id="MobiDB-lite"/>
    </source>
</evidence>
<organism evidence="10 11">
    <name type="scientific">Fodinicola feengrottensis</name>
    <dbReference type="NCBI Taxonomy" id="435914"/>
    <lineage>
        <taxon>Bacteria</taxon>
        <taxon>Bacillati</taxon>
        <taxon>Actinomycetota</taxon>
        <taxon>Actinomycetes</taxon>
        <taxon>Mycobacteriales</taxon>
        <taxon>Fodinicola</taxon>
    </lineage>
</organism>
<evidence type="ECO:0000256" key="5">
    <source>
        <dbReference type="ARBA" id="ARBA00022618"/>
    </source>
</evidence>
<sequence>MVQGSDPGERFRRRALRRGYKVDEVDEFLDRVDSTLMGNPDGPPITSEEVHNVVFRVRFGGYDEWEVDKHLDRLERQLNELDNQPVAAPARSERREPAPARAMAGSGIGGAASVAAPMAAPVAANRVPSPARAGRSGRTSIGVSGDDAPTQYVPAVRPSPYGDQGPHPDQGPDTDQFDTPSEFRDGTYDDYANRDYPDQGREQGREQSRGNVRDPRDDGYRDEFDDRQQGGYAGGGGGYDQGQTYQDQGYREEPTPAPYRGGAAAVPPPMPAAATYGTPQSAQEEDSWAAQLDRDTRNWDPTGGGGGGAGHDPGSWDTGATVMWNQAPVEPHRVTEVPLQVPLAGRPDPGRHGKSEMTAEMPQYGMNSYTPQDAAKVDQLRSTFKQRRFGSGYDVDQVDRLFDGISALVTGRSGGRIDAEDLVPHFELVQGGYYEDEVDAALGEVRDLFGRRG</sequence>
<evidence type="ECO:0000313" key="11">
    <source>
        <dbReference type="Proteomes" id="UP001500618"/>
    </source>
</evidence>
<protein>
    <recommendedName>
        <fullName evidence="3">Cell wall synthesis protein Wag31</fullName>
    </recommendedName>
    <alternativeName>
        <fullName evidence="8">Antigen 84</fullName>
    </alternativeName>
</protein>
<keyword evidence="7" id="KW-0131">Cell cycle</keyword>
<proteinExistence type="inferred from homology"/>
<dbReference type="Gene3D" id="6.10.250.660">
    <property type="match status" value="2"/>
</dbReference>
<dbReference type="Proteomes" id="UP001500618">
    <property type="component" value="Unassembled WGS sequence"/>
</dbReference>
<evidence type="ECO:0000256" key="2">
    <source>
        <dbReference type="ARBA" id="ARBA00009008"/>
    </source>
</evidence>
<feature type="region of interest" description="Disordered" evidence="9">
    <location>
        <begin position="82"/>
        <end position="105"/>
    </location>
</feature>
<gene>
    <name evidence="10" type="ORF">GCM10009765_33680</name>
</gene>
<evidence type="ECO:0000256" key="3">
    <source>
        <dbReference type="ARBA" id="ARBA00018787"/>
    </source>
</evidence>
<evidence type="ECO:0000256" key="4">
    <source>
        <dbReference type="ARBA" id="ARBA00022490"/>
    </source>
</evidence>
<dbReference type="PANTHER" id="PTHR35794">
    <property type="entry name" value="CELL DIVISION PROTEIN DIVIVA"/>
    <property type="match status" value="1"/>
</dbReference>
<dbReference type="PANTHER" id="PTHR35794:SF2">
    <property type="entry name" value="CELL DIVISION PROTEIN DIVIVA"/>
    <property type="match status" value="1"/>
</dbReference>
<evidence type="ECO:0000256" key="6">
    <source>
        <dbReference type="ARBA" id="ARBA00023054"/>
    </source>
</evidence>
<dbReference type="InterPro" id="IPR007793">
    <property type="entry name" value="DivIVA_fam"/>
</dbReference>
<evidence type="ECO:0000256" key="7">
    <source>
        <dbReference type="ARBA" id="ARBA00023306"/>
    </source>
</evidence>
<feature type="compositionally biased region" description="Gly residues" evidence="9">
    <location>
        <begin position="231"/>
        <end position="240"/>
    </location>
</feature>
<keyword evidence="4" id="KW-0963">Cytoplasm</keyword>
<feature type="compositionally biased region" description="Basic and acidic residues" evidence="9">
    <location>
        <begin position="181"/>
        <end position="228"/>
    </location>
</feature>
<evidence type="ECO:0000256" key="1">
    <source>
        <dbReference type="ARBA" id="ARBA00004496"/>
    </source>
</evidence>
<comment type="similarity">
    <text evidence="2">Belongs to the DivIVA family.</text>
</comment>
<reference evidence="10 11" key="1">
    <citation type="journal article" date="2019" name="Int. J. Syst. Evol. Microbiol.">
        <title>The Global Catalogue of Microorganisms (GCM) 10K type strain sequencing project: providing services to taxonomists for standard genome sequencing and annotation.</title>
        <authorList>
            <consortium name="The Broad Institute Genomics Platform"/>
            <consortium name="The Broad Institute Genome Sequencing Center for Infectious Disease"/>
            <person name="Wu L."/>
            <person name="Ma J."/>
        </authorList>
    </citation>
    <scope>NUCLEOTIDE SEQUENCE [LARGE SCALE GENOMIC DNA]</scope>
    <source>
        <strain evidence="10 11">JCM 14718</strain>
    </source>
</reference>
<comment type="subcellular location">
    <subcellularLocation>
        <location evidence="1">Cytoplasm</location>
    </subcellularLocation>
</comment>
<feature type="region of interest" description="Disordered" evidence="9">
    <location>
        <begin position="126"/>
        <end position="316"/>
    </location>
</feature>
<accession>A0ABN2H4L5</accession>
<dbReference type="RefSeq" id="WP_344311222.1">
    <property type="nucleotide sequence ID" value="NZ_BAAANY010000010.1"/>
</dbReference>
<dbReference type="EMBL" id="BAAANY010000010">
    <property type="protein sequence ID" value="GAA1681810.1"/>
    <property type="molecule type" value="Genomic_DNA"/>
</dbReference>
<evidence type="ECO:0000256" key="8">
    <source>
        <dbReference type="ARBA" id="ARBA00031737"/>
    </source>
</evidence>
<feature type="compositionally biased region" description="Gly residues" evidence="9">
    <location>
        <begin position="302"/>
        <end position="311"/>
    </location>
</feature>
<evidence type="ECO:0000313" key="10">
    <source>
        <dbReference type="EMBL" id="GAA1681810.1"/>
    </source>
</evidence>
<comment type="caution">
    <text evidence="10">The sequence shown here is derived from an EMBL/GenBank/DDBJ whole genome shotgun (WGS) entry which is preliminary data.</text>
</comment>